<keyword evidence="1" id="KW-0732">Signal</keyword>
<name>A0A1G7TS32_9BURK</name>
<reference evidence="2 3" key="1">
    <citation type="submission" date="2016-10" db="EMBL/GenBank/DDBJ databases">
        <authorList>
            <person name="de Groot N.N."/>
        </authorList>
    </citation>
    <scope>NUCLEOTIDE SEQUENCE [LARGE SCALE GENOMIC DNA]</scope>
    <source>
        <strain evidence="2 3">LMG 2247</strain>
    </source>
</reference>
<dbReference type="InterPro" id="IPR021333">
    <property type="entry name" value="DUF2946"/>
</dbReference>
<accession>A0A1G7TS32</accession>
<feature type="chain" id="PRO_5011752774" description="DUF2946 family protein" evidence="1">
    <location>
        <begin position="23"/>
        <end position="119"/>
    </location>
</feature>
<organism evidence="2 3">
    <name type="scientific">Paraburkholderia phenazinium</name>
    <dbReference type="NCBI Taxonomy" id="60549"/>
    <lineage>
        <taxon>Bacteria</taxon>
        <taxon>Pseudomonadati</taxon>
        <taxon>Pseudomonadota</taxon>
        <taxon>Betaproteobacteria</taxon>
        <taxon>Burkholderiales</taxon>
        <taxon>Burkholderiaceae</taxon>
        <taxon>Paraburkholderia</taxon>
    </lineage>
</organism>
<evidence type="ECO:0000313" key="2">
    <source>
        <dbReference type="EMBL" id="SDG38126.1"/>
    </source>
</evidence>
<feature type="signal peptide" evidence="1">
    <location>
        <begin position="1"/>
        <end position="22"/>
    </location>
</feature>
<evidence type="ECO:0000256" key="1">
    <source>
        <dbReference type="SAM" id="SignalP"/>
    </source>
</evidence>
<dbReference type="EMBL" id="FNCJ01000003">
    <property type="protein sequence ID" value="SDG38126.1"/>
    <property type="molecule type" value="Genomic_DNA"/>
</dbReference>
<sequence length="119" mass="12385">MAAWLAIFAMLCQALMPTIAQASASHSPSVLVLQLCSASGARHIVIDEGTSKPSPVKSFLAAHCPYCAGTPHFALPPVVSQPPLAARFVNRVYTPLVAAPSLKSRKLSTAAPRGPPVLS</sequence>
<protein>
    <recommendedName>
        <fullName evidence="4">DUF2946 family protein</fullName>
    </recommendedName>
</protein>
<dbReference type="OrthoDB" id="9094620at2"/>
<dbReference type="Proteomes" id="UP000199706">
    <property type="component" value="Unassembled WGS sequence"/>
</dbReference>
<dbReference type="RefSeq" id="WP_090683232.1">
    <property type="nucleotide sequence ID" value="NZ_CADFGM010000017.1"/>
</dbReference>
<proteinExistence type="predicted"/>
<evidence type="ECO:0000313" key="3">
    <source>
        <dbReference type="Proteomes" id="UP000199706"/>
    </source>
</evidence>
<dbReference type="AlphaFoldDB" id="A0A1G7TS32"/>
<dbReference type="Pfam" id="PF11162">
    <property type="entry name" value="DUF2946"/>
    <property type="match status" value="1"/>
</dbReference>
<gene>
    <name evidence="2" type="ORF">SAMN05216466_103141</name>
</gene>
<evidence type="ECO:0008006" key="4">
    <source>
        <dbReference type="Google" id="ProtNLM"/>
    </source>
</evidence>